<organism evidence="2 3">
    <name type="scientific">Modestobacter italicus (strain DSM 44449 / CECT 9708 / BC 501)</name>
    <dbReference type="NCBI Taxonomy" id="2732864"/>
    <lineage>
        <taxon>Bacteria</taxon>
        <taxon>Bacillati</taxon>
        <taxon>Actinomycetota</taxon>
        <taxon>Actinomycetes</taxon>
        <taxon>Geodermatophilales</taxon>
        <taxon>Geodermatophilaceae</taxon>
        <taxon>Modestobacter</taxon>
    </lineage>
</organism>
<gene>
    <name evidence="2" type="ordered locus">MODMU_2983</name>
</gene>
<sequence>MYGFEVWARDVLAVAAAADVDTPALVGSSTGSVACLVATTLQPGVRGLALIDTPIGLPRRDPGGSAPRECGYTPPARRRSAGSGCSHRAR</sequence>
<dbReference type="Proteomes" id="UP000006461">
    <property type="component" value="Chromosome"/>
</dbReference>
<evidence type="ECO:0000313" key="3">
    <source>
        <dbReference type="Proteomes" id="UP000006461"/>
    </source>
</evidence>
<dbReference type="STRING" id="477641.MODMU_2983"/>
<evidence type="ECO:0000313" key="2">
    <source>
        <dbReference type="EMBL" id="CCH88410.1"/>
    </source>
</evidence>
<dbReference type="EMBL" id="FO203431">
    <property type="protein sequence ID" value="CCH88410.1"/>
    <property type="molecule type" value="Genomic_DNA"/>
</dbReference>
<dbReference type="AlphaFoldDB" id="I4EYE7"/>
<evidence type="ECO:0000256" key="1">
    <source>
        <dbReference type="SAM" id="MobiDB-lite"/>
    </source>
</evidence>
<reference evidence="2 3" key="1">
    <citation type="journal article" date="2012" name="J. Bacteriol.">
        <title>Genome Sequence of Radiation-Resistant Modestobacter marinus Strain BC501, a Representative Actinobacterium That Thrives on Calcareous Stone Surfaces.</title>
        <authorList>
            <person name="Normand P."/>
            <person name="Gury J."/>
            <person name="Pujic P."/>
            <person name="Chouaia B."/>
            <person name="Crotti E."/>
            <person name="Brusetti L."/>
            <person name="Daffonchio D."/>
            <person name="Vacherie B."/>
            <person name="Barbe V."/>
            <person name="Medigue C."/>
            <person name="Calteau A."/>
            <person name="Ghodhbane-Gtari F."/>
            <person name="Essoussi I."/>
            <person name="Nouioui I."/>
            <person name="Abbassi-Ghozzi I."/>
            <person name="Gtari M."/>
        </authorList>
    </citation>
    <scope>NUCLEOTIDE SEQUENCE [LARGE SCALE GENOMIC DNA]</scope>
    <source>
        <strain evidence="3">BC 501</strain>
    </source>
</reference>
<evidence type="ECO:0008006" key="4">
    <source>
        <dbReference type="Google" id="ProtNLM"/>
    </source>
</evidence>
<dbReference type="InterPro" id="IPR029058">
    <property type="entry name" value="AB_hydrolase_fold"/>
</dbReference>
<dbReference type="KEGG" id="mmar:MODMU_2983"/>
<protein>
    <recommendedName>
        <fullName evidence="4">AB hydrolase-1 domain-containing protein</fullName>
    </recommendedName>
</protein>
<accession>I4EYE7</accession>
<keyword evidence="3" id="KW-1185">Reference proteome</keyword>
<dbReference type="SUPFAM" id="SSF53474">
    <property type="entry name" value="alpha/beta-Hydrolases"/>
    <property type="match status" value="1"/>
</dbReference>
<feature type="region of interest" description="Disordered" evidence="1">
    <location>
        <begin position="56"/>
        <end position="90"/>
    </location>
</feature>
<proteinExistence type="predicted"/>
<dbReference type="HOGENOM" id="CLU_2437575_0_0_11"/>
<name>I4EYE7_MODI5</name>
<dbReference type="Gene3D" id="3.40.50.1820">
    <property type="entry name" value="alpha/beta hydrolase"/>
    <property type="match status" value="1"/>
</dbReference>